<keyword evidence="3" id="KW-0540">Nuclease</keyword>
<dbReference type="GO" id="GO:0008854">
    <property type="term" value="F:exodeoxyribonuclease V activity"/>
    <property type="evidence" value="ECO:0007669"/>
    <property type="project" value="InterPro"/>
</dbReference>
<evidence type="ECO:0000313" key="6">
    <source>
        <dbReference type="Proteomes" id="UP000256478"/>
    </source>
</evidence>
<keyword evidence="3 5" id="KW-0378">Hydrolase</keyword>
<dbReference type="CDD" id="cd17933">
    <property type="entry name" value="DEXSc_RecD-like"/>
    <property type="match status" value="1"/>
</dbReference>
<feature type="domain" description="AAA+ ATPase" evidence="4">
    <location>
        <begin position="189"/>
        <end position="360"/>
    </location>
</feature>
<dbReference type="OrthoDB" id="9803432at2"/>
<reference evidence="5 6" key="1">
    <citation type="submission" date="2018-08" db="EMBL/GenBank/DDBJ databases">
        <title>Thalassotalea euphylliae genome.</title>
        <authorList>
            <person name="Summers S."/>
            <person name="Rice S.A."/>
            <person name="Freckelton M.L."/>
            <person name="Nedved B.T."/>
            <person name="Hadfield M.G."/>
        </authorList>
    </citation>
    <scope>NUCLEOTIDE SEQUENCE [LARGE SCALE GENOMIC DNA]</scope>
    <source>
        <strain evidence="5 6">H1</strain>
    </source>
</reference>
<evidence type="ECO:0000256" key="3">
    <source>
        <dbReference type="HAMAP-Rule" id="MF_01487"/>
    </source>
</evidence>
<dbReference type="InterPro" id="IPR049550">
    <property type="entry name" value="RecD_N"/>
</dbReference>
<dbReference type="RefSeq" id="WP_116007971.1">
    <property type="nucleotide sequence ID" value="NZ_QUOU01000001.1"/>
</dbReference>
<dbReference type="InterPro" id="IPR027417">
    <property type="entry name" value="P-loop_NTPase"/>
</dbReference>
<keyword evidence="3" id="KW-0269">Exonuclease</keyword>
<comment type="caution">
    <text evidence="5">The sequence shown here is derived from an EMBL/GenBank/DDBJ whole genome shotgun (WGS) entry which is preliminary data.</text>
</comment>
<keyword evidence="3" id="KW-0227">DNA damage</keyword>
<gene>
    <name evidence="3 5" type="primary">recD</name>
    <name evidence="5" type="ORF">DXX93_09985</name>
</gene>
<evidence type="ECO:0000259" key="4">
    <source>
        <dbReference type="SMART" id="SM00382"/>
    </source>
</evidence>
<comment type="subunit">
    <text evidence="3">Heterotrimer of RecB, RecC and RecD. All subunits contribute to DNA-binding.</text>
</comment>
<keyword evidence="3" id="KW-0413">Isomerase</keyword>
<dbReference type="GO" id="GO:0005524">
    <property type="term" value="F:ATP binding"/>
    <property type="evidence" value="ECO:0007669"/>
    <property type="project" value="UniProtKB-UniRule"/>
</dbReference>
<dbReference type="PANTHER" id="PTHR43788">
    <property type="entry name" value="DNA2/NAM7 HELICASE FAMILY MEMBER"/>
    <property type="match status" value="1"/>
</dbReference>
<dbReference type="HAMAP" id="MF_01487">
    <property type="entry name" value="RecD"/>
    <property type="match status" value="1"/>
</dbReference>
<dbReference type="GO" id="GO:0016887">
    <property type="term" value="F:ATP hydrolysis activity"/>
    <property type="evidence" value="ECO:0007669"/>
    <property type="project" value="RHEA"/>
</dbReference>
<dbReference type="InterPro" id="IPR050534">
    <property type="entry name" value="Coronavir_polyprotein_1ab"/>
</dbReference>
<dbReference type="InterPro" id="IPR003593">
    <property type="entry name" value="AAA+_ATPase"/>
</dbReference>
<dbReference type="GO" id="GO:0009338">
    <property type="term" value="C:exodeoxyribonuclease V complex"/>
    <property type="evidence" value="ECO:0007669"/>
    <property type="project" value="InterPro"/>
</dbReference>
<dbReference type="InterPro" id="IPR027785">
    <property type="entry name" value="UvrD-like_helicase_C"/>
</dbReference>
<feature type="binding site" evidence="3">
    <location>
        <begin position="197"/>
        <end position="204"/>
    </location>
    <ligand>
        <name>ATP</name>
        <dbReference type="ChEBI" id="CHEBI:30616"/>
    </ligand>
</feature>
<dbReference type="Proteomes" id="UP000256478">
    <property type="component" value="Unassembled WGS sequence"/>
</dbReference>
<dbReference type="Pfam" id="PF13538">
    <property type="entry name" value="UvrD_C_2"/>
    <property type="match status" value="1"/>
</dbReference>
<accession>A0A3E0TQV3</accession>
<evidence type="ECO:0000256" key="1">
    <source>
        <dbReference type="ARBA" id="ARBA00022741"/>
    </source>
</evidence>
<dbReference type="Pfam" id="PF13245">
    <property type="entry name" value="AAA_19"/>
    <property type="match status" value="1"/>
</dbReference>
<keyword evidence="1 3" id="KW-0547">Nucleotide-binding</keyword>
<comment type="similarity">
    <text evidence="3">Belongs to the RecD family.</text>
</comment>
<evidence type="ECO:0000313" key="5">
    <source>
        <dbReference type="EMBL" id="REL26868.1"/>
    </source>
</evidence>
<dbReference type="GO" id="GO:0000724">
    <property type="term" value="P:double-strand break repair via homologous recombination"/>
    <property type="evidence" value="ECO:0007669"/>
    <property type="project" value="UniProtKB-UniRule"/>
</dbReference>
<sequence length="633" mass="69723">MTSVIATANTNVQAIVYDKFASAAAQIADIEPIDYFFAKEMTSSPIAMPLSSAEFDVWYHLLMALSASVRDGHTCLPLSVVANQRFGVASEDNVITHHGFAFPAHDELQQVMAKLSLDDNDVPVVYWQDCLYMRRNFSFERALQAALLEKASLNLGYSSDAISEVIARLFPKTQQEVDWQQIAVANSVNKGLSIIAGGPGTGKTYTVTKLLAALTMLKVKQNNASISKDLDIALVAPTGKAAQRLSESIQNAVAGFRGAIDDQILDVLPTKAQTLHRLLGVIPNQVNFRKGSDNPLDMDLIIIDEVSMVDLPLMERLFRALPVKCQVIMLGDADQLPSVALGSVLADIAIRPHLGYSKANLQFLGQVCQLSKTQVKQLPAAKQECADHLSILLKSRRFDGEGAIGNIAMATIAGRANDSWQYIMAHSECRDDLTLLPAELSLWLSRYVQQYYQPLLSAEKVEDAFALMSKFRILCATRQGSEGVETINQQVIAMLKGHYQQAKLFHGLPIMINENHYGLGLYNGDMGIIWQNAQGHLVACFEEAQSTGYKTVIPSRLPSFEPVFAMTIHKTQGSEFEHVAMVLPSQADNQLLTRELIYTGVTRAKKQLSLSCREPVWYRGVEAKVARHSNLAI</sequence>
<dbReference type="GO" id="GO:0017116">
    <property type="term" value="F:single-stranded DNA helicase activity"/>
    <property type="evidence" value="ECO:0007669"/>
    <property type="project" value="TreeGrafter"/>
</dbReference>
<dbReference type="PANTHER" id="PTHR43788:SF6">
    <property type="entry name" value="DNA HELICASE B"/>
    <property type="match status" value="1"/>
</dbReference>
<dbReference type="SUPFAM" id="SSF52540">
    <property type="entry name" value="P-loop containing nucleoside triphosphate hydrolases"/>
    <property type="match status" value="1"/>
</dbReference>
<evidence type="ECO:0000256" key="2">
    <source>
        <dbReference type="ARBA" id="ARBA00022840"/>
    </source>
</evidence>
<comment type="miscellaneous">
    <text evidence="3">In the RecBCD complex, RecB has a slow 3'-5' helicase, an exonuclease activity and loads RecA onto ssDNA, RecD has a fast 5'-3' helicase activity, while RecC stimulates the ATPase and processivity of the RecB helicase and contributes to recognition of the Chi site.</text>
</comment>
<comment type="function">
    <text evidence="3">A helicase/nuclease that prepares dsDNA breaks (DSB) for recombinational DNA repair. Binds to DSBs and unwinds DNA via a highly rapid and processive ATP-dependent bidirectional helicase activity. Unwinds dsDNA until it encounters a Chi (crossover hotspot instigator) sequence from the 3' direction. Cuts ssDNA a few nucleotides 3' to the Chi site. The properties and activities of the enzyme are changed at Chi. The Chi-altered holoenzyme produces a long 3'-ssDNA overhang and facilitates RecA-binding to the ssDNA for homologous DNA recombination and repair. Holoenzyme degrades any linearized DNA that is unable to undergo homologous recombination. In the holoenzyme this subunit has ssDNA-dependent ATPase and 5'-3' helicase activity. When added to pre-assembled RecBC greatly stimulates nuclease activity and augments holoenzyme processivity. Negatively regulates the RecA-loading ability of RecBCD.</text>
</comment>
<dbReference type="Gene3D" id="3.40.50.300">
    <property type="entry name" value="P-loop containing nucleotide triphosphate hydrolases"/>
    <property type="match status" value="3"/>
</dbReference>
<protein>
    <recommendedName>
        <fullName evidence="3">RecBCD enzyme subunit RecD</fullName>
        <ecNumber evidence="3">5.6.2.3</ecNumber>
    </recommendedName>
    <alternativeName>
        <fullName evidence="3">DNA 5'-3' helicase subunit RecD</fullName>
    </alternativeName>
    <alternativeName>
        <fullName evidence="3">Exonuclease V subunit RecD</fullName>
        <shortName evidence="3">ExoV subunit RecD</shortName>
    </alternativeName>
    <alternativeName>
        <fullName evidence="3">Helicase/nuclease RecBCD subunit RecD</fullName>
    </alternativeName>
</protein>
<dbReference type="EC" id="5.6.2.3" evidence="3"/>
<dbReference type="NCBIfam" id="TIGR01447">
    <property type="entry name" value="recD"/>
    <property type="match status" value="1"/>
</dbReference>
<name>A0A3E0TQV3_9GAMM</name>
<keyword evidence="3" id="KW-0234">DNA repair</keyword>
<dbReference type="InterPro" id="IPR006344">
    <property type="entry name" value="RecD"/>
</dbReference>
<dbReference type="Pfam" id="PF21185">
    <property type="entry name" value="RecD_N"/>
    <property type="match status" value="1"/>
</dbReference>
<dbReference type="GO" id="GO:0003677">
    <property type="term" value="F:DNA binding"/>
    <property type="evidence" value="ECO:0007669"/>
    <property type="project" value="UniProtKB-UniRule"/>
</dbReference>
<keyword evidence="2 3" id="KW-0067">ATP-binding</keyword>
<keyword evidence="3" id="KW-0347">Helicase</keyword>
<comment type="catalytic activity">
    <reaction evidence="3">
        <text>ATP + H2O = ADP + phosphate + H(+)</text>
        <dbReference type="Rhea" id="RHEA:13065"/>
        <dbReference type="ChEBI" id="CHEBI:15377"/>
        <dbReference type="ChEBI" id="CHEBI:15378"/>
        <dbReference type="ChEBI" id="CHEBI:30616"/>
        <dbReference type="ChEBI" id="CHEBI:43474"/>
        <dbReference type="ChEBI" id="CHEBI:456216"/>
        <dbReference type="EC" id="5.6.2.3"/>
    </reaction>
</comment>
<proteinExistence type="inferred from homology"/>
<dbReference type="GO" id="GO:0043139">
    <property type="term" value="F:5'-3' DNA helicase activity"/>
    <property type="evidence" value="ECO:0007669"/>
    <property type="project" value="UniProtKB-UniRule"/>
</dbReference>
<dbReference type="CDD" id="cd18809">
    <property type="entry name" value="SF1_C_RecD"/>
    <property type="match status" value="1"/>
</dbReference>
<organism evidence="5 6">
    <name type="scientific">Thalassotalea euphylliae</name>
    <dbReference type="NCBI Taxonomy" id="1655234"/>
    <lineage>
        <taxon>Bacteria</taxon>
        <taxon>Pseudomonadati</taxon>
        <taxon>Pseudomonadota</taxon>
        <taxon>Gammaproteobacteria</taxon>
        <taxon>Alteromonadales</taxon>
        <taxon>Colwelliaceae</taxon>
        <taxon>Thalassotalea</taxon>
    </lineage>
</organism>
<keyword evidence="3" id="KW-0238">DNA-binding</keyword>
<dbReference type="SMART" id="SM00382">
    <property type="entry name" value="AAA"/>
    <property type="match status" value="1"/>
</dbReference>
<dbReference type="EMBL" id="QUOU01000001">
    <property type="protein sequence ID" value="REL26868.1"/>
    <property type="molecule type" value="Genomic_DNA"/>
</dbReference>
<dbReference type="AlphaFoldDB" id="A0A3E0TQV3"/>